<protein>
    <submittedName>
        <fullName evidence="2">Uncharacterized protein</fullName>
    </submittedName>
</protein>
<comment type="caution">
    <text evidence="2">The sequence shown here is derived from an EMBL/GenBank/DDBJ whole genome shotgun (WGS) entry which is preliminary data.</text>
</comment>
<accession>A0ABR1RZD5</accession>
<dbReference type="Proteomes" id="UP001444661">
    <property type="component" value="Unassembled WGS sequence"/>
</dbReference>
<proteinExistence type="predicted"/>
<organism evidence="2 3">
    <name type="scientific">Apiospora rasikravindrae</name>
    <dbReference type="NCBI Taxonomy" id="990691"/>
    <lineage>
        <taxon>Eukaryota</taxon>
        <taxon>Fungi</taxon>
        <taxon>Dikarya</taxon>
        <taxon>Ascomycota</taxon>
        <taxon>Pezizomycotina</taxon>
        <taxon>Sordariomycetes</taxon>
        <taxon>Xylariomycetidae</taxon>
        <taxon>Amphisphaeriales</taxon>
        <taxon>Apiosporaceae</taxon>
        <taxon>Apiospora</taxon>
    </lineage>
</organism>
<keyword evidence="3" id="KW-1185">Reference proteome</keyword>
<feature type="compositionally biased region" description="Polar residues" evidence="1">
    <location>
        <begin position="124"/>
        <end position="135"/>
    </location>
</feature>
<evidence type="ECO:0000313" key="2">
    <source>
        <dbReference type="EMBL" id="KAK8022534.1"/>
    </source>
</evidence>
<sequence>MRRRLPQRHALAIRAIPRVRLLGPNDAARRRRGHGHALATRLDVGITTACSSLAPPASDAAAFRSVCRSLCAAAPEESPPPPETSSVRTTPPTPGDAVAWDFCAPASLPEPSWSDEDERPDLTSDLSFSSISGMT</sequence>
<dbReference type="EMBL" id="JAQQWK010000012">
    <property type="protein sequence ID" value="KAK8022534.1"/>
    <property type="molecule type" value="Genomic_DNA"/>
</dbReference>
<gene>
    <name evidence="2" type="ORF">PG993_013301</name>
</gene>
<evidence type="ECO:0000256" key="1">
    <source>
        <dbReference type="SAM" id="MobiDB-lite"/>
    </source>
</evidence>
<reference evidence="2 3" key="1">
    <citation type="submission" date="2023-01" db="EMBL/GenBank/DDBJ databases">
        <title>Analysis of 21 Apiospora genomes using comparative genomics revels a genus with tremendous synthesis potential of carbohydrate active enzymes and secondary metabolites.</title>
        <authorList>
            <person name="Sorensen T."/>
        </authorList>
    </citation>
    <scope>NUCLEOTIDE SEQUENCE [LARGE SCALE GENOMIC DNA]</scope>
    <source>
        <strain evidence="2 3">CBS 33761</strain>
    </source>
</reference>
<feature type="region of interest" description="Disordered" evidence="1">
    <location>
        <begin position="73"/>
        <end position="135"/>
    </location>
</feature>
<name>A0ABR1RZD5_9PEZI</name>
<evidence type="ECO:0000313" key="3">
    <source>
        <dbReference type="Proteomes" id="UP001444661"/>
    </source>
</evidence>